<dbReference type="InterPro" id="IPR036380">
    <property type="entry name" value="Isochorismatase-like_sf"/>
</dbReference>
<feature type="region of interest" description="Disordered" evidence="2">
    <location>
        <begin position="96"/>
        <end position="153"/>
    </location>
</feature>
<dbReference type="Gene3D" id="1.20.1050.10">
    <property type="match status" value="1"/>
</dbReference>
<feature type="compositionally biased region" description="Basic and acidic residues" evidence="2">
    <location>
        <begin position="353"/>
        <end position="369"/>
    </location>
</feature>
<dbReference type="Gene3D" id="3.40.50.850">
    <property type="entry name" value="Isochorismatase-like"/>
    <property type="match status" value="1"/>
</dbReference>
<sequence length="1056" mass="118991">MLSLLELVSQNQPHFQTNQALLVLGLQNDFLRPDGKLPVSTRSGFLDRINILIPTFRKLSANVIWIQTLYETDRLANDPTTGEGDAVVVGGLVDGVESSTDDDDDLPKDLIPPTQSRSSKHKQRALDLLKRVSNRRRPVPREESQAAPEEDEELFLRQSKTGPACLPNTPGAEFGDAVKGKIEPSDTVVQTTNYSAFQSTSLLLILRARLVTELYICGCITNVSVLATVIDAARHGIKINVVGDCLGFRKQSRHAIALKRMVEFFDANLVTSSEIEDRNRPEDDQPRRASQHGSTNDEENLQQMVDRLKLKEANHTQRPASKESPRSTGESPAITINGRRRNVSDASAAESRATTDTKLSDEQFAEKLVRGAKVPNSEQNRQPAEKQNLVKSKIRMRSRRSKSKKEDEQKSKAEPSKKGEQKGEPSSSHTTAERTPDQPPRSPKAATPTVEQPRPSAITKAESSDKLRESPTKGGRSLKSSASQPVLSSANLEGNDKLSASRVRLALSRSPKSDSNQELPTQPLPQQSLAQSTTEAASATPPQTATATKMGKKLQSLATFPVLGPGDRIAEGDSRIIYRFFPPDLRHPTDPSKPLKDLIFRQLYNEVRWQKMLHQTGEVPRLVCCQGEFGADGSMPVYRHPTDQTLPLLHFSPKVQLIRKRAEKLVGHPLNHVLIQLYRSGNDYISEHSDKTLDIVKGSSIVNVSFGAQRTMRLRAKKPAKARESEDAAQRETQRVAMPHNSMFILGLESNEKWLHGIMADKRLPSERSEPETAYSGIRISLTFRHIGTFLDAKNSVIWGQGATSKDQRDAQDVINDDEEETERMVRAFSRENHATDFDWDEWYGHGFDVLHLHAPPEDLPIFFASNNQVENKMIQIFLSEAKINHTMLEAPTLEKQYESDRRVCYRDNDVNHTEVVINVPILLYLDRYYPLDRDDRGRYCSSNSYDMFIQISTLLKYWVNRHVPTYYADFVNILESLEERYSMGPGPFIAGRRFSIGDCGMWPAIDELVTAWDGWSEERFPKLSEYYRMVWRKKKSVKETRAELPTIRKTAKAEE</sequence>
<feature type="region of interest" description="Disordered" evidence="2">
    <location>
        <begin position="312"/>
        <end position="551"/>
    </location>
</feature>
<keyword evidence="5" id="KW-1185">Reference proteome</keyword>
<feature type="compositionally biased region" description="Basic and acidic residues" evidence="2">
    <location>
        <begin position="462"/>
        <end position="471"/>
    </location>
</feature>
<evidence type="ECO:0000256" key="2">
    <source>
        <dbReference type="SAM" id="MobiDB-lite"/>
    </source>
</evidence>
<dbReference type="PANTHER" id="PTHR31212">
    <property type="entry name" value="ALPHA-KETOGLUTARATE-DEPENDENT DIOXYGENASE ALKB HOMOLOG 3"/>
    <property type="match status" value="1"/>
</dbReference>
<gene>
    <name evidence="4" type="ORF">BU26DRAFT_391782</name>
</gene>
<feature type="compositionally biased region" description="Basic and acidic residues" evidence="2">
    <location>
        <begin position="404"/>
        <end position="423"/>
    </location>
</feature>
<proteinExistence type="inferred from homology"/>
<accession>A0A6A6I0U8</accession>
<feature type="compositionally biased region" description="Basic residues" evidence="2">
    <location>
        <begin position="392"/>
        <end position="403"/>
    </location>
</feature>
<dbReference type="PROSITE" id="PS51471">
    <property type="entry name" value="FE2OG_OXY"/>
    <property type="match status" value="1"/>
</dbReference>
<feature type="compositionally biased region" description="Low complexity" evidence="2">
    <location>
        <begin position="498"/>
        <end position="510"/>
    </location>
</feature>
<dbReference type="InterPro" id="IPR005123">
    <property type="entry name" value="Oxoglu/Fe-dep_dioxygenase_dom"/>
</dbReference>
<protein>
    <recommendedName>
        <fullName evidence="3">Fe2OG dioxygenase domain-containing protein</fullName>
    </recommendedName>
</protein>
<dbReference type="SUPFAM" id="SSF52499">
    <property type="entry name" value="Isochorismatase-like hydrolases"/>
    <property type="match status" value="1"/>
</dbReference>
<evidence type="ECO:0000259" key="3">
    <source>
        <dbReference type="PROSITE" id="PS51471"/>
    </source>
</evidence>
<dbReference type="Pfam" id="PF00857">
    <property type="entry name" value="Isochorismatase"/>
    <property type="match status" value="1"/>
</dbReference>
<feature type="compositionally biased region" description="Basic and acidic residues" evidence="2">
    <location>
        <begin position="312"/>
        <end position="325"/>
    </location>
</feature>
<feature type="domain" description="Fe2OG dioxygenase" evidence="3">
    <location>
        <begin position="669"/>
        <end position="788"/>
    </location>
</feature>
<feature type="compositionally biased region" description="Basic and acidic residues" evidence="2">
    <location>
        <begin position="275"/>
        <end position="287"/>
    </location>
</feature>
<dbReference type="GeneID" id="54576036"/>
<dbReference type="Pfam" id="PF13410">
    <property type="entry name" value="GST_C_2"/>
    <property type="match status" value="1"/>
</dbReference>
<dbReference type="InterPro" id="IPR000868">
    <property type="entry name" value="Isochorismatase-like_dom"/>
</dbReference>
<feature type="non-terminal residue" evidence="4">
    <location>
        <position position="1056"/>
    </location>
</feature>
<dbReference type="Pfam" id="PF13532">
    <property type="entry name" value="2OG-FeII_Oxy_2"/>
    <property type="match status" value="1"/>
</dbReference>
<evidence type="ECO:0000256" key="1">
    <source>
        <dbReference type="ARBA" id="ARBA00006336"/>
    </source>
</evidence>
<organism evidence="4 5">
    <name type="scientific">Trematosphaeria pertusa</name>
    <dbReference type="NCBI Taxonomy" id="390896"/>
    <lineage>
        <taxon>Eukaryota</taxon>
        <taxon>Fungi</taxon>
        <taxon>Dikarya</taxon>
        <taxon>Ascomycota</taxon>
        <taxon>Pezizomycotina</taxon>
        <taxon>Dothideomycetes</taxon>
        <taxon>Pleosporomycetidae</taxon>
        <taxon>Pleosporales</taxon>
        <taxon>Massarineae</taxon>
        <taxon>Trematosphaeriaceae</taxon>
        <taxon>Trematosphaeria</taxon>
    </lineage>
</organism>
<dbReference type="GO" id="GO:0006307">
    <property type="term" value="P:DNA alkylation repair"/>
    <property type="evidence" value="ECO:0007669"/>
    <property type="project" value="InterPro"/>
</dbReference>
<comment type="similarity">
    <text evidence="1">Belongs to the isochorismatase family.</text>
</comment>
<dbReference type="Proteomes" id="UP000800094">
    <property type="component" value="Unassembled WGS sequence"/>
</dbReference>
<feature type="compositionally biased region" description="Polar residues" evidence="2">
    <location>
        <begin position="513"/>
        <end position="529"/>
    </location>
</feature>
<dbReference type="PANTHER" id="PTHR31212:SF5">
    <property type="entry name" value="ISOCHORISMATASE FAMILY PROTEIN FAMILY (AFU_ORTHOLOGUE AFUA_3G14500)"/>
    <property type="match status" value="1"/>
</dbReference>
<evidence type="ECO:0000313" key="4">
    <source>
        <dbReference type="EMBL" id="KAF2243941.1"/>
    </source>
</evidence>
<dbReference type="InterPro" id="IPR037151">
    <property type="entry name" value="AlkB-like_sf"/>
</dbReference>
<dbReference type="InterPro" id="IPR027450">
    <property type="entry name" value="AlkB-like"/>
</dbReference>
<dbReference type="OrthoDB" id="445341at2759"/>
<dbReference type="SUPFAM" id="SSF47616">
    <property type="entry name" value="GST C-terminal domain-like"/>
    <property type="match status" value="1"/>
</dbReference>
<dbReference type="EMBL" id="ML987204">
    <property type="protein sequence ID" value="KAF2243941.1"/>
    <property type="molecule type" value="Genomic_DNA"/>
</dbReference>
<evidence type="ECO:0000313" key="5">
    <source>
        <dbReference type="Proteomes" id="UP000800094"/>
    </source>
</evidence>
<dbReference type="RefSeq" id="XP_033678945.1">
    <property type="nucleotide sequence ID" value="XM_033822706.1"/>
</dbReference>
<dbReference type="AlphaFoldDB" id="A0A6A6I0U8"/>
<name>A0A6A6I0U8_9PLEO</name>
<dbReference type="Gene3D" id="2.60.120.590">
    <property type="entry name" value="Alpha-ketoglutarate-dependent dioxygenase AlkB-like"/>
    <property type="match status" value="1"/>
</dbReference>
<feature type="compositionally biased region" description="Low complexity" evidence="2">
    <location>
        <begin position="530"/>
        <end position="548"/>
    </location>
</feature>
<dbReference type="GO" id="GO:0051213">
    <property type="term" value="F:dioxygenase activity"/>
    <property type="evidence" value="ECO:0007669"/>
    <property type="project" value="InterPro"/>
</dbReference>
<dbReference type="InterPro" id="IPR032854">
    <property type="entry name" value="ALKBH3"/>
</dbReference>
<feature type="compositionally biased region" description="Polar residues" evidence="2">
    <location>
        <begin position="478"/>
        <end position="492"/>
    </location>
</feature>
<dbReference type="SUPFAM" id="SSF51197">
    <property type="entry name" value="Clavaminate synthase-like"/>
    <property type="match status" value="1"/>
</dbReference>
<dbReference type="InterPro" id="IPR036282">
    <property type="entry name" value="Glutathione-S-Trfase_C_sf"/>
</dbReference>
<dbReference type="CDD" id="cd00431">
    <property type="entry name" value="cysteine_hydrolases"/>
    <property type="match status" value="1"/>
</dbReference>
<feature type="region of interest" description="Disordered" evidence="2">
    <location>
        <begin position="275"/>
        <end position="300"/>
    </location>
</feature>
<reference evidence="4" key="1">
    <citation type="journal article" date="2020" name="Stud. Mycol.">
        <title>101 Dothideomycetes genomes: a test case for predicting lifestyles and emergence of pathogens.</title>
        <authorList>
            <person name="Haridas S."/>
            <person name="Albert R."/>
            <person name="Binder M."/>
            <person name="Bloem J."/>
            <person name="Labutti K."/>
            <person name="Salamov A."/>
            <person name="Andreopoulos B."/>
            <person name="Baker S."/>
            <person name="Barry K."/>
            <person name="Bills G."/>
            <person name="Bluhm B."/>
            <person name="Cannon C."/>
            <person name="Castanera R."/>
            <person name="Culley D."/>
            <person name="Daum C."/>
            <person name="Ezra D."/>
            <person name="Gonzalez J."/>
            <person name="Henrissat B."/>
            <person name="Kuo A."/>
            <person name="Liang C."/>
            <person name="Lipzen A."/>
            <person name="Lutzoni F."/>
            <person name="Magnuson J."/>
            <person name="Mondo S."/>
            <person name="Nolan M."/>
            <person name="Ohm R."/>
            <person name="Pangilinan J."/>
            <person name="Park H.-J."/>
            <person name="Ramirez L."/>
            <person name="Alfaro M."/>
            <person name="Sun H."/>
            <person name="Tritt A."/>
            <person name="Yoshinaga Y."/>
            <person name="Zwiers L.-H."/>
            <person name="Turgeon B."/>
            <person name="Goodwin S."/>
            <person name="Spatafora J."/>
            <person name="Crous P."/>
            <person name="Grigoriev I."/>
        </authorList>
    </citation>
    <scope>NUCLEOTIDE SEQUENCE</scope>
    <source>
        <strain evidence="4">CBS 122368</strain>
    </source>
</reference>